<dbReference type="AlphaFoldDB" id="A0A6A4I2A4"/>
<protein>
    <recommendedName>
        <fullName evidence="3">F-box domain-containing protein</fullName>
    </recommendedName>
</protein>
<dbReference type="EMBL" id="ML769419">
    <property type="protein sequence ID" value="KAE9404093.1"/>
    <property type="molecule type" value="Genomic_DNA"/>
</dbReference>
<evidence type="ECO:0000313" key="1">
    <source>
        <dbReference type="EMBL" id="KAE9404093.1"/>
    </source>
</evidence>
<dbReference type="OrthoDB" id="3365698at2759"/>
<sequence>MHIYARVYNPAFRQLRVDANFPELDAKTFSDSFSLALDPQEAEAIVLSCNKDLDDSEKEIMQLQAHIVRHPKAAAAIEITTEILASIFEYVCESNLIQQYPWIFEKDDYGSRPTFLNLPIITYLPTLCISAVCSKWRSVAKSYPSLWSRIKLELKISSSKGPDSALHAFIAPLEIFLSRSGQNPLDIDLDVQGELGRHNTNLLDCAMDLIIQNSHRWRVVKLKGPGVIAAYIGEEDFPMLEILDIRGDLTLDQDIFQYAPNLRNLSVFQLETSKVWSQVTSLYVHETFPLAKIPDHYPHLTSLTLREFSTSFPKPPRTFDAVQDLTVIVDDCPTGQGAGLLETMLSSFTFPALTTLCISGRTSRVTYKRRWPKELFTAFISRPKCRITKLVLTAVGISDSDLISVLLLLSESLVTLGISDYIA</sequence>
<keyword evidence="2" id="KW-1185">Reference proteome</keyword>
<proteinExistence type="predicted"/>
<gene>
    <name evidence="1" type="ORF">BT96DRAFT_935867</name>
</gene>
<dbReference type="Proteomes" id="UP000799118">
    <property type="component" value="Unassembled WGS sequence"/>
</dbReference>
<evidence type="ECO:0000313" key="2">
    <source>
        <dbReference type="Proteomes" id="UP000799118"/>
    </source>
</evidence>
<accession>A0A6A4I2A4</accession>
<reference evidence="1" key="1">
    <citation type="journal article" date="2019" name="Environ. Microbiol.">
        <title>Fungal ecological strategies reflected in gene transcription - a case study of two litter decomposers.</title>
        <authorList>
            <person name="Barbi F."/>
            <person name="Kohler A."/>
            <person name="Barry K."/>
            <person name="Baskaran P."/>
            <person name="Daum C."/>
            <person name="Fauchery L."/>
            <person name="Ihrmark K."/>
            <person name="Kuo A."/>
            <person name="LaButti K."/>
            <person name="Lipzen A."/>
            <person name="Morin E."/>
            <person name="Grigoriev I.V."/>
            <person name="Henrissat B."/>
            <person name="Lindahl B."/>
            <person name="Martin F."/>
        </authorList>
    </citation>
    <scope>NUCLEOTIDE SEQUENCE</scope>
    <source>
        <strain evidence="1">JB14</strain>
    </source>
</reference>
<name>A0A6A4I2A4_9AGAR</name>
<organism evidence="1 2">
    <name type="scientific">Gymnopus androsaceus JB14</name>
    <dbReference type="NCBI Taxonomy" id="1447944"/>
    <lineage>
        <taxon>Eukaryota</taxon>
        <taxon>Fungi</taxon>
        <taxon>Dikarya</taxon>
        <taxon>Basidiomycota</taxon>
        <taxon>Agaricomycotina</taxon>
        <taxon>Agaricomycetes</taxon>
        <taxon>Agaricomycetidae</taxon>
        <taxon>Agaricales</taxon>
        <taxon>Marasmiineae</taxon>
        <taxon>Omphalotaceae</taxon>
        <taxon>Gymnopus</taxon>
    </lineage>
</organism>
<evidence type="ECO:0008006" key="3">
    <source>
        <dbReference type="Google" id="ProtNLM"/>
    </source>
</evidence>